<feature type="transmembrane region" description="Helical" evidence="8">
    <location>
        <begin position="26"/>
        <end position="47"/>
    </location>
</feature>
<dbReference type="AlphaFoldDB" id="A0A6F9DU04"/>
<evidence type="ECO:0000256" key="4">
    <source>
        <dbReference type="ARBA" id="ARBA00022692"/>
    </source>
</evidence>
<accession>A0A6F9DU04</accession>
<feature type="transmembrane region" description="Helical" evidence="8">
    <location>
        <begin position="111"/>
        <end position="132"/>
    </location>
</feature>
<keyword evidence="8" id="KW-0406">Ion transport</keyword>
<dbReference type="InterPro" id="IPR002350">
    <property type="entry name" value="Kazal_dom"/>
</dbReference>
<keyword evidence="3" id="KW-1003">Cell membrane</keyword>
<keyword evidence="4 8" id="KW-0812">Transmembrane</keyword>
<feature type="transmembrane region" description="Helical" evidence="8">
    <location>
        <begin position="67"/>
        <end position="91"/>
    </location>
</feature>
<dbReference type="PANTHER" id="PTHR11388">
    <property type="entry name" value="ORGANIC ANION TRANSPORTER"/>
    <property type="match status" value="1"/>
</dbReference>
<feature type="transmembrane region" description="Helical" evidence="8">
    <location>
        <begin position="457"/>
        <end position="475"/>
    </location>
</feature>
<evidence type="ECO:0000256" key="6">
    <source>
        <dbReference type="ARBA" id="ARBA00023136"/>
    </source>
</evidence>
<dbReference type="GO" id="GO:0016323">
    <property type="term" value="C:basolateral plasma membrane"/>
    <property type="evidence" value="ECO:0007669"/>
    <property type="project" value="TreeGrafter"/>
</dbReference>
<evidence type="ECO:0000259" key="9">
    <source>
        <dbReference type="PROSITE" id="PS51465"/>
    </source>
</evidence>
<feature type="transmembrane region" description="Helical" evidence="8">
    <location>
        <begin position="256"/>
        <end position="273"/>
    </location>
</feature>
<keyword evidence="5 8" id="KW-1133">Transmembrane helix</keyword>
<gene>
    <name evidence="10" type="primary">Slco4a1-001</name>
</gene>
<name>A0A6F9DU04_9ASCI</name>
<evidence type="ECO:0000256" key="2">
    <source>
        <dbReference type="ARBA" id="ARBA00009657"/>
    </source>
</evidence>
<dbReference type="GO" id="GO:0006811">
    <property type="term" value="P:monoatomic ion transport"/>
    <property type="evidence" value="ECO:0007669"/>
    <property type="project" value="UniProtKB-KW"/>
</dbReference>
<keyword evidence="7" id="KW-1015">Disulfide bond</keyword>
<feature type="transmembrane region" description="Helical" evidence="8">
    <location>
        <begin position="184"/>
        <end position="205"/>
    </location>
</feature>
<feature type="transmembrane region" description="Helical" evidence="8">
    <location>
        <begin position="369"/>
        <end position="395"/>
    </location>
</feature>
<comment type="subcellular location">
    <subcellularLocation>
        <location evidence="1 8">Cell membrane</location>
        <topology evidence="1 8">Multi-pass membrane protein</topology>
    </subcellularLocation>
</comment>
<evidence type="ECO:0000313" key="10">
    <source>
        <dbReference type="EMBL" id="CAB3266355.1"/>
    </source>
</evidence>
<evidence type="ECO:0000256" key="5">
    <source>
        <dbReference type="ARBA" id="ARBA00022989"/>
    </source>
</evidence>
<evidence type="ECO:0000256" key="3">
    <source>
        <dbReference type="ARBA" id="ARBA00022475"/>
    </source>
</evidence>
<dbReference type="SUPFAM" id="SSF100895">
    <property type="entry name" value="Kazal-type serine protease inhibitors"/>
    <property type="match status" value="1"/>
</dbReference>
<dbReference type="GO" id="GO:0043252">
    <property type="term" value="P:sodium-independent organic anion transport"/>
    <property type="evidence" value="ECO:0007669"/>
    <property type="project" value="TreeGrafter"/>
</dbReference>
<dbReference type="Pfam" id="PF07648">
    <property type="entry name" value="Kazal_2"/>
    <property type="match status" value="1"/>
</dbReference>
<keyword evidence="6 8" id="KW-0472">Membrane</keyword>
<comment type="caution">
    <text evidence="8">Lacks conserved residue(s) required for the propagation of feature annotation.</text>
</comment>
<feature type="transmembrane region" description="Helical" evidence="8">
    <location>
        <begin position="217"/>
        <end position="244"/>
    </location>
</feature>
<proteinExistence type="evidence at transcript level"/>
<dbReference type="InterPro" id="IPR004156">
    <property type="entry name" value="OATP"/>
</dbReference>
<protein>
    <recommendedName>
        <fullName evidence="8">Solute carrier organic anion transporter family member</fullName>
    </recommendedName>
</protein>
<dbReference type="PROSITE" id="PS51465">
    <property type="entry name" value="KAZAL_2"/>
    <property type="match status" value="1"/>
</dbReference>
<evidence type="ECO:0000256" key="7">
    <source>
        <dbReference type="ARBA" id="ARBA00023157"/>
    </source>
</evidence>
<dbReference type="NCBIfam" id="TIGR00805">
    <property type="entry name" value="oat"/>
    <property type="match status" value="1"/>
</dbReference>
<sequence length="501" mass="54645">MTPKTEEPLCGANITVNNAEATLKNYMYLFMLGNLLNGVGSTAIFTLGMTYLDENVAQKSSSTYHAIYYSLQSSVGPASGYILGGLTLGLFTNIGENVKITNTNPAWVGAWWLGMIIASVLLFISAVPLLMLPKKMPGRLDGDTLARETEVQRSAENLHSDNHHKKGIKDLILTNSNLLRNAPLIFSALAYAFDYGLIVGFSAYVPKYLETMYGLTATQASIVIAFVSIIGSTAGLITGGVVVTKARLRVRGMIKFCFLNTLIALVCSFGFLIRCPTADFAGATVFYPEQSIVSSHDFSSTCNSLCHCTTDHYSPVCGENSVTYFSPCFAGCTGSLNQTYTDCSCILSTTNQFATSRKGKCGGKQCNGLPIFLCTFFVLMLFTLMSLTPTLQIILRVVPFNQRSVAVGFQWVFNRCIGFPFPIIVGRVLDYSCIVWSTKMGKTASCRLYSSNQMSLYLFLILLGCKIITLTCYGFDHLFYKPPKSKPNSADSAETSPTLDS</sequence>
<dbReference type="InterPro" id="IPR036259">
    <property type="entry name" value="MFS_trans_sf"/>
</dbReference>
<dbReference type="Pfam" id="PF03137">
    <property type="entry name" value="OATP"/>
    <property type="match status" value="1"/>
</dbReference>
<dbReference type="EMBL" id="LR790493">
    <property type="protein sequence ID" value="CAB3266355.1"/>
    <property type="molecule type" value="mRNA"/>
</dbReference>
<dbReference type="InterPro" id="IPR036058">
    <property type="entry name" value="Kazal_dom_sf"/>
</dbReference>
<feature type="domain" description="Kazal-like" evidence="9">
    <location>
        <begin position="296"/>
        <end position="347"/>
    </location>
</feature>
<comment type="similarity">
    <text evidence="2 8">Belongs to the organo anion transporter (TC 2.A.60) family.</text>
</comment>
<organism evidence="10">
    <name type="scientific">Phallusia mammillata</name>
    <dbReference type="NCBI Taxonomy" id="59560"/>
    <lineage>
        <taxon>Eukaryota</taxon>
        <taxon>Metazoa</taxon>
        <taxon>Chordata</taxon>
        <taxon>Tunicata</taxon>
        <taxon>Ascidiacea</taxon>
        <taxon>Phlebobranchia</taxon>
        <taxon>Ascidiidae</taxon>
        <taxon>Phallusia</taxon>
    </lineage>
</organism>
<keyword evidence="8" id="KW-0813">Transport</keyword>
<evidence type="ECO:0000256" key="8">
    <source>
        <dbReference type="RuleBase" id="RU362056"/>
    </source>
</evidence>
<feature type="transmembrane region" description="Helical" evidence="8">
    <location>
        <begin position="416"/>
        <end position="437"/>
    </location>
</feature>
<dbReference type="PANTHER" id="PTHR11388:SF100">
    <property type="entry name" value="SOLUTE CARRIER ORGANIC ANION TRANSPORTER FAMILY MEMBER 4A1"/>
    <property type="match status" value="1"/>
</dbReference>
<dbReference type="SUPFAM" id="SSF103473">
    <property type="entry name" value="MFS general substrate transporter"/>
    <property type="match status" value="1"/>
</dbReference>
<reference evidence="10" key="1">
    <citation type="submission" date="2020-04" db="EMBL/GenBank/DDBJ databases">
        <authorList>
            <person name="Neveu A P."/>
        </authorList>
    </citation>
    <scope>NUCLEOTIDE SEQUENCE</scope>
    <source>
        <tissue evidence="10">Whole embryo</tissue>
    </source>
</reference>
<dbReference type="GO" id="GO:0015347">
    <property type="term" value="F:sodium-independent organic anion transmembrane transporter activity"/>
    <property type="evidence" value="ECO:0007669"/>
    <property type="project" value="TreeGrafter"/>
</dbReference>
<evidence type="ECO:0000256" key="1">
    <source>
        <dbReference type="ARBA" id="ARBA00004651"/>
    </source>
</evidence>
<dbReference type="Gene3D" id="1.20.1250.20">
    <property type="entry name" value="MFS general substrate transporter like domains"/>
    <property type="match status" value="1"/>
</dbReference>